<dbReference type="RefSeq" id="XP_033391512.1">
    <property type="nucleotide sequence ID" value="XM_033538517.1"/>
</dbReference>
<organism evidence="8 9">
    <name type="scientific">Aplosporella prunicola CBS 121167</name>
    <dbReference type="NCBI Taxonomy" id="1176127"/>
    <lineage>
        <taxon>Eukaryota</taxon>
        <taxon>Fungi</taxon>
        <taxon>Dikarya</taxon>
        <taxon>Ascomycota</taxon>
        <taxon>Pezizomycotina</taxon>
        <taxon>Dothideomycetes</taxon>
        <taxon>Dothideomycetes incertae sedis</taxon>
        <taxon>Botryosphaeriales</taxon>
        <taxon>Aplosporellaceae</taxon>
        <taxon>Aplosporella</taxon>
    </lineage>
</organism>
<evidence type="ECO:0000256" key="1">
    <source>
        <dbReference type="ARBA" id="ARBA00001033"/>
    </source>
</evidence>
<dbReference type="UniPathway" id="UPA00823">
    <property type="reaction ID" value="UER00788"/>
</dbReference>
<evidence type="ECO:0000256" key="3">
    <source>
        <dbReference type="ARBA" id="ARBA00009759"/>
    </source>
</evidence>
<evidence type="ECO:0000256" key="4">
    <source>
        <dbReference type="ARBA" id="ARBA00022723"/>
    </source>
</evidence>
<dbReference type="Proteomes" id="UP000799438">
    <property type="component" value="Unassembled WGS sequence"/>
</dbReference>
<name>A0A6A6AXU8_9PEZI</name>
<dbReference type="Gene3D" id="3.40.190.80">
    <property type="match status" value="1"/>
</dbReference>
<dbReference type="GO" id="GO:0046854">
    <property type="term" value="P:phosphatidylinositol phosphate biosynthetic process"/>
    <property type="evidence" value="ECO:0007669"/>
    <property type="project" value="InterPro"/>
</dbReference>
<accession>A0A6A6AXU8</accession>
<dbReference type="SUPFAM" id="SSF56655">
    <property type="entry name" value="Carbohydrate phosphatase"/>
    <property type="match status" value="1"/>
</dbReference>
<evidence type="ECO:0000313" key="9">
    <source>
        <dbReference type="Proteomes" id="UP000799438"/>
    </source>
</evidence>
<comment type="catalytic activity">
    <reaction evidence="1 7">
        <text>a myo-inositol phosphate + H2O = myo-inositol + phosphate</text>
        <dbReference type="Rhea" id="RHEA:24056"/>
        <dbReference type="ChEBI" id="CHEBI:15377"/>
        <dbReference type="ChEBI" id="CHEBI:17268"/>
        <dbReference type="ChEBI" id="CHEBI:43474"/>
        <dbReference type="ChEBI" id="CHEBI:84139"/>
        <dbReference type="EC" id="3.1.3.25"/>
    </reaction>
</comment>
<dbReference type="OrthoDB" id="10254945at2759"/>
<keyword evidence="9" id="KW-1185">Reference proteome</keyword>
<dbReference type="FunFam" id="3.30.540.10:FF:000004">
    <property type="entry name" value="Inositol-1-monophosphatase"/>
    <property type="match status" value="1"/>
</dbReference>
<feature type="binding site" evidence="6">
    <location>
        <position position="93"/>
    </location>
    <ligand>
        <name>Mg(2+)</name>
        <dbReference type="ChEBI" id="CHEBI:18420"/>
        <label>2</label>
    </ligand>
</feature>
<comment type="cofactor">
    <cofactor evidence="2 6 7">
        <name>Mg(2+)</name>
        <dbReference type="ChEBI" id="CHEBI:18420"/>
    </cofactor>
</comment>
<gene>
    <name evidence="8" type="ORF">K452DRAFT_260128</name>
</gene>
<dbReference type="InterPro" id="IPR020550">
    <property type="entry name" value="Inositol_monophosphatase_CS"/>
</dbReference>
<dbReference type="GO" id="GO:0046872">
    <property type="term" value="F:metal ion binding"/>
    <property type="evidence" value="ECO:0007669"/>
    <property type="project" value="UniProtKB-KW"/>
</dbReference>
<reference evidence="8" key="1">
    <citation type="journal article" date="2020" name="Stud. Mycol.">
        <title>101 Dothideomycetes genomes: a test case for predicting lifestyles and emergence of pathogens.</title>
        <authorList>
            <person name="Haridas S."/>
            <person name="Albert R."/>
            <person name="Binder M."/>
            <person name="Bloem J."/>
            <person name="Labutti K."/>
            <person name="Salamov A."/>
            <person name="Andreopoulos B."/>
            <person name="Baker S."/>
            <person name="Barry K."/>
            <person name="Bills G."/>
            <person name="Bluhm B."/>
            <person name="Cannon C."/>
            <person name="Castanera R."/>
            <person name="Culley D."/>
            <person name="Daum C."/>
            <person name="Ezra D."/>
            <person name="Gonzalez J."/>
            <person name="Henrissat B."/>
            <person name="Kuo A."/>
            <person name="Liang C."/>
            <person name="Lipzen A."/>
            <person name="Lutzoni F."/>
            <person name="Magnuson J."/>
            <person name="Mondo S."/>
            <person name="Nolan M."/>
            <person name="Ohm R."/>
            <person name="Pangilinan J."/>
            <person name="Park H.-J."/>
            <person name="Ramirez L."/>
            <person name="Alfaro M."/>
            <person name="Sun H."/>
            <person name="Tritt A."/>
            <person name="Yoshinaga Y."/>
            <person name="Zwiers L.-H."/>
            <person name="Turgeon B."/>
            <person name="Goodwin S."/>
            <person name="Spatafora J."/>
            <person name="Crous P."/>
            <person name="Grigoriev I."/>
        </authorList>
    </citation>
    <scope>NUCLEOTIDE SEQUENCE</scope>
    <source>
        <strain evidence="8">CBS 121167</strain>
    </source>
</reference>
<dbReference type="EMBL" id="ML995551">
    <property type="protein sequence ID" value="KAF2135794.1"/>
    <property type="molecule type" value="Genomic_DNA"/>
</dbReference>
<dbReference type="GO" id="GO:0007165">
    <property type="term" value="P:signal transduction"/>
    <property type="evidence" value="ECO:0007669"/>
    <property type="project" value="TreeGrafter"/>
</dbReference>
<dbReference type="PANTHER" id="PTHR20854">
    <property type="entry name" value="INOSITOL MONOPHOSPHATASE"/>
    <property type="match status" value="1"/>
</dbReference>
<dbReference type="GeneID" id="54296013"/>
<dbReference type="Gene3D" id="3.30.540.10">
    <property type="entry name" value="Fructose-1,6-Bisphosphatase, subunit A, domain 1"/>
    <property type="match status" value="1"/>
</dbReference>
<dbReference type="CDD" id="cd01639">
    <property type="entry name" value="IMPase"/>
    <property type="match status" value="1"/>
</dbReference>
<feature type="binding site" evidence="6">
    <location>
        <position position="234"/>
    </location>
    <ligand>
        <name>Mg(2+)</name>
        <dbReference type="ChEBI" id="CHEBI:18420"/>
        <label>1</label>
        <note>catalytic</note>
    </ligand>
</feature>
<comment type="pathway">
    <text evidence="7">Polyol metabolism; myo-inositol biosynthesis; myo-inositol from D-glucose 6-phosphate: step 2/2.</text>
</comment>
<dbReference type="InterPro" id="IPR033942">
    <property type="entry name" value="IMPase"/>
</dbReference>
<keyword evidence="5 6" id="KW-0460">Magnesium</keyword>
<dbReference type="PROSITE" id="PS00630">
    <property type="entry name" value="IMP_2"/>
    <property type="match status" value="1"/>
</dbReference>
<evidence type="ECO:0000256" key="6">
    <source>
        <dbReference type="PIRSR" id="PIRSR600760-2"/>
    </source>
</evidence>
<feature type="binding site" evidence="6">
    <location>
        <position position="73"/>
    </location>
    <ligand>
        <name>Mg(2+)</name>
        <dbReference type="ChEBI" id="CHEBI:18420"/>
        <label>1</label>
        <note>catalytic</note>
    </ligand>
</feature>
<keyword evidence="7" id="KW-0378">Hydrolase</keyword>
<evidence type="ECO:0000256" key="5">
    <source>
        <dbReference type="ARBA" id="ARBA00022842"/>
    </source>
</evidence>
<dbReference type="EC" id="3.1.3.25" evidence="7"/>
<keyword evidence="4 6" id="KW-0479">Metal-binding</keyword>
<evidence type="ECO:0000256" key="7">
    <source>
        <dbReference type="RuleBase" id="RU364068"/>
    </source>
</evidence>
<dbReference type="Pfam" id="PF00459">
    <property type="entry name" value="Inositol_P"/>
    <property type="match status" value="1"/>
</dbReference>
<proteinExistence type="inferred from homology"/>
<protein>
    <recommendedName>
        <fullName evidence="7">Inositol-1-monophosphatase</fullName>
        <ecNumber evidence="7">3.1.3.25</ecNumber>
    </recommendedName>
</protein>
<dbReference type="PRINTS" id="PR00377">
    <property type="entry name" value="IMPHPHTASES"/>
</dbReference>
<evidence type="ECO:0000256" key="2">
    <source>
        <dbReference type="ARBA" id="ARBA00001946"/>
    </source>
</evidence>
<sequence length="297" mass="32016">MALSATALQEIRDVLVTIAKESGQIILSAHPNTTDTTTKKNTTDIATATDLAVETHIRGRLKTQYPHYAFIGEESFTPGSPIPSTPTFIVDPIDGTTNFVLHFPDVCVSIGLTVDGTPTVGVVYNPFLDELYTGISGQGAHLTRANRAPQKLPLHSGPLVGLRSACVGLDWGSDREGPNFLLNLRVFETLARSAATGGKFVPALRFTGSAAMTICRIAAGQQDMFWECGCYAWDVAAAWCILSEAGGLVVDAHPGNWNPRVDNERFLVVRPAVQGQREIVEEFWGVVGEERSTYGPS</sequence>
<feature type="binding site" evidence="6">
    <location>
        <position position="94"/>
    </location>
    <ligand>
        <name>Mg(2+)</name>
        <dbReference type="ChEBI" id="CHEBI:18420"/>
        <label>1</label>
        <note>catalytic</note>
    </ligand>
</feature>
<evidence type="ECO:0000313" key="8">
    <source>
        <dbReference type="EMBL" id="KAF2135794.1"/>
    </source>
</evidence>
<dbReference type="GO" id="GO:0008934">
    <property type="term" value="F:inositol monophosphate 1-phosphatase activity"/>
    <property type="evidence" value="ECO:0007669"/>
    <property type="project" value="InterPro"/>
</dbReference>
<dbReference type="AlphaFoldDB" id="A0A6A6AXU8"/>
<dbReference type="GO" id="GO:0006021">
    <property type="term" value="P:inositol biosynthetic process"/>
    <property type="evidence" value="ECO:0007669"/>
    <property type="project" value="UniProtKB-UniPathway"/>
</dbReference>
<dbReference type="InterPro" id="IPR000760">
    <property type="entry name" value="Inositol_monophosphatase-like"/>
</dbReference>
<dbReference type="PANTHER" id="PTHR20854:SF4">
    <property type="entry name" value="INOSITOL-1-MONOPHOSPHATASE-RELATED"/>
    <property type="match status" value="1"/>
</dbReference>
<feature type="binding site" evidence="6">
    <location>
        <position position="91"/>
    </location>
    <ligand>
        <name>Mg(2+)</name>
        <dbReference type="ChEBI" id="CHEBI:18420"/>
        <label>1</label>
        <note>catalytic</note>
    </ligand>
</feature>
<comment type="similarity">
    <text evidence="3 7">Belongs to the inositol monophosphatase superfamily.</text>
</comment>